<evidence type="ECO:0000313" key="1">
    <source>
        <dbReference type="EMBL" id="GBP80895.1"/>
    </source>
</evidence>
<gene>
    <name evidence="1" type="ORF">EVAR_52200_1</name>
</gene>
<proteinExistence type="predicted"/>
<comment type="caution">
    <text evidence="1">The sequence shown here is derived from an EMBL/GenBank/DDBJ whole genome shotgun (WGS) entry which is preliminary data.</text>
</comment>
<protein>
    <submittedName>
        <fullName evidence="1">Uncharacterized protein</fullName>
    </submittedName>
</protein>
<dbReference type="Proteomes" id="UP000299102">
    <property type="component" value="Unassembled WGS sequence"/>
</dbReference>
<keyword evidence="2" id="KW-1185">Reference proteome</keyword>
<sequence length="105" mass="11882">MPRVPGEDDIINILLDDIPFDELQPQFDSDFDSDDDIPLSNLCTAFANSIPLPTQTEVVQSKWRKHFKMEKPDEYTRGGGVLNNIVELKKISHQQSYSVFSGQGI</sequence>
<evidence type="ECO:0000313" key="2">
    <source>
        <dbReference type="Proteomes" id="UP000299102"/>
    </source>
</evidence>
<dbReference type="AlphaFoldDB" id="A0A4C1Z2R4"/>
<dbReference type="EMBL" id="BGZK01001487">
    <property type="protein sequence ID" value="GBP80895.1"/>
    <property type="molecule type" value="Genomic_DNA"/>
</dbReference>
<organism evidence="1 2">
    <name type="scientific">Eumeta variegata</name>
    <name type="common">Bagworm moth</name>
    <name type="synonym">Eumeta japonica</name>
    <dbReference type="NCBI Taxonomy" id="151549"/>
    <lineage>
        <taxon>Eukaryota</taxon>
        <taxon>Metazoa</taxon>
        <taxon>Ecdysozoa</taxon>
        <taxon>Arthropoda</taxon>
        <taxon>Hexapoda</taxon>
        <taxon>Insecta</taxon>
        <taxon>Pterygota</taxon>
        <taxon>Neoptera</taxon>
        <taxon>Endopterygota</taxon>
        <taxon>Lepidoptera</taxon>
        <taxon>Glossata</taxon>
        <taxon>Ditrysia</taxon>
        <taxon>Tineoidea</taxon>
        <taxon>Psychidae</taxon>
        <taxon>Oiketicinae</taxon>
        <taxon>Eumeta</taxon>
    </lineage>
</organism>
<accession>A0A4C1Z2R4</accession>
<name>A0A4C1Z2R4_EUMVA</name>
<reference evidence="1 2" key="1">
    <citation type="journal article" date="2019" name="Commun. Biol.">
        <title>The bagworm genome reveals a unique fibroin gene that provides high tensile strength.</title>
        <authorList>
            <person name="Kono N."/>
            <person name="Nakamura H."/>
            <person name="Ohtoshi R."/>
            <person name="Tomita M."/>
            <person name="Numata K."/>
            <person name="Arakawa K."/>
        </authorList>
    </citation>
    <scope>NUCLEOTIDE SEQUENCE [LARGE SCALE GENOMIC DNA]</scope>
</reference>